<gene>
    <name evidence="1" type="ORF">A2784_04895</name>
</gene>
<dbReference type="AlphaFoldDB" id="A0A1G1VRG4"/>
<organism evidence="1 2">
    <name type="scientific">Candidatus Chisholmbacteria bacterium RIFCSPHIGHO2_01_FULL_48_12</name>
    <dbReference type="NCBI Taxonomy" id="1797589"/>
    <lineage>
        <taxon>Bacteria</taxon>
        <taxon>Candidatus Chisholmiibacteriota</taxon>
    </lineage>
</organism>
<accession>A0A1G1VRG4</accession>
<evidence type="ECO:0000313" key="2">
    <source>
        <dbReference type="Proteomes" id="UP000177324"/>
    </source>
</evidence>
<reference evidence="1 2" key="1">
    <citation type="journal article" date="2016" name="Nat. Commun.">
        <title>Thousands of microbial genomes shed light on interconnected biogeochemical processes in an aquifer system.</title>
        <authorList>
            <person name="Anantharaman K."/>
            <person name="Brown C.T."/>
            <person name="Hug L.A."/>
            <person name="Sharon I."/>
            <person name="Castelle C.J."/>
            <person name="Probst A.J."/>
            <person name="Thomas B.C."/>
            <person name="Singh A."/>
            <person name="Wilkins M.J."/>
            <person name="Karaoz U."/>
            <person name="Brodie E.L."/>
            <person name="Williams K.H."/>
            <person name="Hubbard S.S."/>
            <person name="Banfield J.F."/>
        </authorList>
    </citation>
    <scope>NUCLEOTIDE SEQUENCE [LARGE SCALE GENOMIC DNA]</scope>
</reference>
<dbReference type="EMBL" id="MHCH01000012">
    <property type="protein sequence ID" value="OGY17991.1"/>
    <property type="molecule type" value="Genomic_DNA"/>
</dbReference>
<proteinExistence type="predicted"/>
<sequence length="70" mass="8032">MGIGELVKFLQDRDTQVGIITGWPVGEIKNELRVPVFNKLEVASGYHQGLREVVRIVQEQSVQRRTVERE</sequence>
<dbReference type="Proteomes" id="UP000177324">
    <property type="component" value="Unassembled WGS sequence"/>
</dbReference>
<evidence type="ECO:0000313" key="1">
    <source>
        <dbReference type="EMBL" id="OGY17991.1"/>
    </source>
</evidence>
<protein>
    <submittedName>
        <fullName evidence="1">Uncharacterized protein</fullName>
    </submittedName>
</protein>
<name>A0A1G1VRG4_9BACT</name>
<comment type="caution">
    <text evidence="1">The sequence shown here is derived from an EMBL/GenBank/DDBJ whole genome shotgun (WGS) entry which is preliminary data.</text>
</comment>
<dbReference type="STRING" id="1797589.A2784_04895"/>